<feature type="region of interest" description="Disordered" evidence="1">
    <location>
        <begin position="1"/>
        <end position="140"/>
    </location>
</feature>
<sequence length="244" mass="25431">MRWGVAAMAGPARAARHRSGRQRAGRAGQARRAEDRRQTRAAGARQPAPATAGAAPGQRADRAPVPPGQRRAYQPGAWRICPGHRPQDAAGALPDRAAGARQLPADSRFSQGPAQAVADPGAGRPGAATQTHWRQRAQRPPAYDPLPVEVVMNTQRAVIWVGFLGVSAALAWAPGHWFGQEDSVAPFAGKPAPTGPVGAADPVGAGSPANRPEQASGDLFPTQQWTRPQALATVTEQPVNAAPV</sequence>
<proteinExistence type="predicted"/>
<protein>
    <submittedName>
        <fullName evidence="2">Uncharacterized protein</fullName>
    </submittedName>
</protein>
<feature type="region of interest" description="Disordered" evidence="1">
    <location>
        <begin position="187"/>
        <end position="219"/>
    </location>
</feature>
<accession>A0AAQ1PBD1</accession>
<dbReference type="AlphaFoldDB" id="A0AAQ1PBD1"/>
<feature type="compositionally biased region" description="Low complexity" evidence="1">
    <location>
        <begin position="191"/>
        <end position="209"/>
    </location>
</feature>
<comment type="caution">
    <text evidence="2">The sequence shown here is derived from an EMBL/GenBank/DDBJ whole genome shotgun (WGS) entry which is preliminary data.</text>
</comment>
<evidence type="ECO:0000313" key="2">
    <source>
        <dbReference type="EMBL" id="SPO61099.1"/>
    </source>
</evidence>
<feature type="compositionally biased region" description="Low complexity" evidence="1">
    <location>
        <begin position="40"/>
        <end position="58"/>
    </location>
</feature>
<feature type="compositionally biased region" description="Low complexity" evidence="1">
    <location>
        <begin position="1"/>
        <end position="13"/>
    </location>
</feature>
<feature type="non-terminal residue" evidence="2">
    <location>
        <position position="244"/>
    </location>
</feature>
<reference evidence="2 3" key="1">
    <citation type="submission" date="2018-02" db="EMBL/GenBank/DDBJ databases">
        <authorList>
            <person name="Dubost A."/>
        </authorList>
    </citation>
    <scope>NUCLEOTIDE SEQUENCE [LARGE SCALE GENOMIC DNA]</scope>
    <source>
        <strain evidence="3">JV551A3</strain>
    </source>
</reference>
<dbReference type="Proteomes" id="UP000294335">
    <property type="component" value="Unassembled WGS sequence"/>
</dbReference>
<evidence type="ECO:0000256" key="1">
    <source>
        <dbReference type="SAM" id="MobiDB-lite"/>
    </source>
</evidence>
<keyword evidence="3" id="KW-1185">Reference proteome</keyword>
<organism evidence="2 3">
    <name type="scientific">Pseudomonas inefficax</name>
    <dbReference type="NCBI Taxonomy" id="2078786"/>
    <lineage>
        <taxon>Bacteria</taxon>
        <taxon>Pseudomonadati</taxon>
        <taxon>Pseudomonadota</taxon>
        <taxon>Gammaproteobacteria</taxon>
        <taxon>Pseudomonadales</taxon>
        <taxon>Pseudomonadaceae</taxon>
        <taxon>Pseudomonas</taxon>
    </lineage>
</organism>
<feature type="compositionally biased region" description="Low complexity" evidence="1">
    <location>
        <begin position="88"/>
        <end position="101"/>
    </location>
</feature>
<name>A0AAQ1PBD1_9PSED</name>
<evidence type="ECO:0000313" key="3">
    <source>
        <dbReference type="Proteomes" id="UP000294335"/>
    </source>
</evidence>
<dbReference type="EMBL" id="OPYN01000120">
    <property type="protein sequence ID" value="SPO61099.1"/>
    <property type="molecule type" value="Genomic_DNA"/>
</dbReference>
<feature type="compositionally biased region" description="Basic residues" evidence="1">
    <location>
        <begin position="14"/>
        <end position="24"/>
    </location>
</feature>
<gene>
    <name evidence="2" type="ORF">JV551A3_V1_1200003</name>
</gene>